<feature type="transmembrane region" description="Helical" evidence="1">
    <location>
        <begin position="48"/>
        <end position="79"/>
    </location>
</feature>
<evidence type="ECO:0000313" key="3">
    <source>
        <dbReference type="Proteomes" id="UP000183685"/>
    </source>
</evidence>
<evidence type="ECO:0000256" key="1">
    <source>
        <dbReference type="SAM" id="Phobius"/>
    </source>
</evidence>
<protein>
    <submittedName>
        <fullName evidence="2">Uncharacterized protein</fullName>
    </submittedName>
</protein>
<keyword evidence="1" id="KW-0812">Transmembrane</keyword>
<dbReference type="RefSeq" id="WP_068306107.1">
    <property type="nucleotide sequence ID" value="NZ_FNAK01000002.1"/>
</dbReference>
<dbReference type="STRING" id="637679.GCA_001550055_02777"/>
<dbReference type="AlphaFoldDB" id="A0A1G6WCY3"/>
<keyword evidence="3" id="KW-1185">Reference proteome</keyword>
<keyword evidence="1" id="KW-0472">Membrane</keyword>
<keyword evidence="1" id="KW-1133">Transmembrane helix</keyword>
<dbReference type="EMBL" id="FNAK01000002">
    <property type="protein sequence ID" value="SDD63678.1"/>
    <property type="molecule type" value="Genomic_DNA"/>
</dbReference>
<organism evidence="2 3">
    <name type="scientific">Kordiimonas lacus</name>
    <dbReference type="NCBI Taxonomy" id="637679"/>
    <lineage>
        <taxon>Bacteria</taxon>
        <taxon>Pseudomonadati</taxon>
        <taxon>Pseudomonadota</taxon>
        <taxon>Alphaproteobacteria</taxon>
        <taxon>Kordiimonadales</taxon>
        <taxon>Kordiimonadaceae</taxon>
        <taxon>Kordiimonas</taxon>
    </lineage>
</organism>
<proteinExistence type="predicted"/>
<gene>
    <name evidence="2" type="ORF">SAMN04488071_1062</name>
</gene>
<dbReference type="Proteomes" id="UP000183685">
    <property type="component" value="Unassembled WGS sequence"/>
</dbReference>
<accession>A0A1G6WCY3</accession>
<sequence length="88" mass="8843">MELTATNIVIICLALVALASTVGMAVNRNKGAGKGIGESINQFAIATVVLPIIAILAIAGVLSLEVTGTLLGAAIGFVANGRQNRIAK</sequence>
<reference evidence="2 3" key="1">
    <citation type="submission" date="2016-10" db="EMBL/GenBank/DDBJ databases">
        <authorList>
            <person name="de Groot N.N."/>
        </authorList>
    </citation>
    <scope>NUCLEOTIDE SEQUENCE [LARGE SCALE GENOMIC DNA]</scope>
    <source>
        <strain evidence="2 3">CGMCC 1.9109</strain>
    </source>
</reference>
<name>A0A1G6WCY3_9PROT</name>
<evidence type="ECO:0000313" key="2">
    <source>
        <dbReference type="EMBL" id="SDD63678.1"/>
    </source>
</evidence>